<dbReference type="Pfam" id="PF05840">
    <property type="entry name" value="Phage_GPA"/>
    <property type="match status" value="1"/>
</dbReference>
<dbReference type="GO" id="GO:0016787">
    <property type="term" value="F:hydrolase activity"/>
    <property type="evidence" value="ECO:0007669"/>
    <property type="project" value="UniProtKB-KW"/>
</dbReference>
<dbReference type="Proteomes" id="UP000182345">
    <property type="component" value="Unassembled WGS sequence"/>
</dbReference>
<evidence type="ECO:0000256" key="2">
    <source>
        <dbReference type="ARBA" id="ARBA00009260"/>
    </source>
</evidence>
<dbReference type="GO" id="GO:0006260">
    <property type="term" value="P:DNA replication"/>
    <property type="evidence" value="ECO:0007669"/>
    <property type="project" value="UniProtKB-KW"/>
</dbReference>
<evidence type="ECO:0000256" key="4">
    <source>
        <dbReference type="ARBA" id="ARBA00022722"/>
    </source>
</evidence>
<comment type="caution">
    <text evidence="8">The sequence shown here is derived from an EMBL/GenBank/DDBJ whole genome shotgun (WGS) entry which is preliminary data.</text>
</comment>
<feature type="domain" description="Replication gene A protein-like" evidence="7">
    <location>
        <begin position="132"/>
        <end position="342"/>
    </location>
</feature>
<organism evidence="8 9">
    <name type="scientific">Candidatus Collierbacteria bacterium CG1_02_44_10</name>
    <dbReference type="NCBI Taxonomy" id="1805087"/>
    <lineage>
        <taxon>Bacteria</taxon>
        <taxon>Candidatus Collieribacteriota</taxon>
    </lineage>
</organism>
<evidence type="ECO:0000256" key="3">
    <source>
        <dbReference type="ARBA" id="ARBA00022705"/>
    </source>
</evidence>
<dbReference type="GO" id="GO:0004519">
    <property type="term" value="F:endonuclease activity"/>
    <property type="evidence" value="ECO:0007669"/>
    <property type="project" value="UniProtKB-KW"/>
</dbReference>
<comment type="similarity">
    <text evidence="2">Belongs to the phage GPA family.</text>
</comment>
<gene>
    <name evidence="8" type="ORF">AUJ42_00775</name>
</gene>
<dbReference type="EMBL" id="MNUK01000023">
    <property type="protein sequence ID" value="OIN92203.1"/>
    <property type="molecule type" value="Genomic_DNA"/>
</dbReference>
<evidence type="ECO:0000256" key="1">
    <source>
        <dbReference type="ARBA" id="ARBA00003293"/>
    </source>
</evidence>
<keyword evidence="5" id="KW-0255">Endonuclease</keyword>
<dbReference type="AlphaFoldDB" id="A0A1J4RYF1"/>
<evidence type="ECO:0000256" key="6">
    <source>
        <dbReference type="ARBA" id="ARBA00022801"/>
    </source>
</evidence>
<keyword evidence="6" id="KW-0378">Hydrolase</keyword>
<protein>
    <recommendedName>
        <fullName evidence="7">Replication gene A protein-like domain-containing protein</fullName>
    </recommendedName>
</protein>
<evidence type="ECO:0000313" key="8">
    <source>
        <dbReference type="EMBL" id="OIN92203.1"/>
    </source>
</evidence>
<accession>A0A1J4RYF1</accession>
<keyword evidence="3" id="KW-0235">DNA replication</keyword>
<proteinExistence type="inferred from homology"/>
<evidence type="ECO:0000256" key="5">
    <source>
        <dbReference type="ARBA" id="ARBA00022759"/>
    </source>
</evidence>
<name>A0A1J4RYF1_9BACT</name>
<dbReference type="InterPro" id="IPR008766">
    <property type="entry name" value="Replication_gene_A-like"/>
</dbReference>
<sequence length="565" mass="65533">MFREIQKHRLNKPMFPAAHPNDSIFVEDEHILWFREEKKKFEKQSFEKMPYRLRKIAKSKFEEIRKNNYSDALSWLYKKSKQIDEKCIGLVRRIPIDATSKEFSKTSKMLAEYYGSMTFIYKSVDGIVRHAENFEGIKIPGKTAEAQYKRLNDEKFWKRRLRKELRKYREIAHLTVAPEKMKWVSGDGFQEYQNMLQSHREWAEGKCYVEEKSGEVIKAPTPEESAKNRYAQLLATAKGISVLAEERGLRALFITLTLDTEFHASKKNGAGRSENSEYKNISPKEAHQEFSAQWVKFRAMMSKLDIDWEFINAVHSHQNSTPHRHLVLWIPNEQKNTVCETREITKKINGKIKTILVPVEGSLIHRYFKTNDFDEQIVVEEPRESGSAIAYTSRILAYMTRHMGDEAKAEEVRESEAVSAWASTWGIRRFSTSVTKTTLWKLSRNQGLTGAPFEMVQAAKEGKYAEFIKACGKFEAKIKYEERENGYGETYKIPTGILWNAGVAVKTSKWKIKKITEVTLIIKSQEVGEITEIDVTDFPEILQVKKKNKKQTPNLVPEASIEQKA</sequence>
<comment type="function">
    <text evidence="1">Possible endonuclease which induces a single-strand cut and initiates DNA replication.</text>
</comment>
<keyword evidence="4" id="KW-0540">Nuclease</keyword>
<evidence type="ECO:0000259" key="7">
    <source>
        <dbReference type="Pfam" id="PF05840"/>
    </source>
</evidence>
<evidence type="ECO:0000313" key="9">
    <source>
        <dbReference type="Proteomes" id="UP000182345"/>
    </source>
</evidence>
<reference evidence="8 9" key="1">
    <citation type="journal article" date="2016" name="Environ. Microbiol.">
        <title>Genomic resolution of a cold subsurface aquifer community provides metabolic insights for novel microbes adapted to high CO concentrations.</title>
        <authorList>
            <person name="Probst A.J."/>
            <person name="Castelle C.J."/>
            <person name="Singh A."/>
            <person name="Brown C.T."/>
            <person name="Anantharaman K."/>
            <person name="Sharon I."/>
            <person name="Hug L.A."/>
            <person name="Burstein D."/>
            <person name="Emerson J.B."/>
            <person name="Thomas B.C."/>
            <person name="Banfield J.F."/>
        </authorList>
    </citation>
    <scope>NUCLEOTIDE SEQUENCE [LARGE SCALE GENOMIC DNA]</scope>
    <source>
        <strain evidence="8">CG1_02_44_10</strain>
    </source>
</reference>